<accession>A0ACC7NVT8</accession>
<proteinExistence type="predicted"/>
<name>A0ACC7NVT8_9BACL</name>
<dbReference type="Proteomes" id="UP001631969">
    <property type="component" value="Unassembled WGS sequence"/>
</dbReference>
<comment type="caution">
    <text evidence="1">The sequence shown here is derived from an EMBL/GenBank/DDBJ whole genome shotgun (WGS) entry which is preliminary data.</text>
</comment>
<evidence type="ECO:0000313" key="2">
    <source>
        <dbReference type="Proteomes" id="UP001631969"/>
    </source>
</evidence>
<protein>
    <submittedName>
        <fullName evidence="1">Zf-TFIIB domain-containing protein</fullName>
    </submittedName>
</protein>
<dbReference type="EMBL" id="JBJURJ010000006">
    <property type="protein sequence ID" value="MFM9328843.1"/>
    <property type="molecule type" value="Genomic_DNA"/>
</dbReference>
<evidence type="ECO:0000313" key="1">
    <source>
        <dbReference type="EMBL" id="MFM9328843.1"/>
    </source>
</evidence>
<sequence length="115" mass="13874">MNCPVCDNVRMREVEKAGVTIDTCPQCKGVWLDRGELDKLMSDVREVREDFNTWQKQRDDDYERRDYDRRDGERRDYEQRSYEHNPSYDKNHYPQQGYKGKKKKSILDSLGDLFD</sequence>
<gene>
    <name evidence="1" type="ORF">ACI1P1_11125</name>
</gene>
<keyword evidence="2" id="KW-1185">Reference proteome</keyword>
<reference evidence="1" key="1">
    <citation type="submission" date="2024-12" db="EMBL/GenBank/DDBJ databases">
        <authorList>
            <person name="Wu N."/>
        </authorList>
    </citation>
    <scope>NUCLEOTIDE SEQUENCE</scope>
    <source>
        <strain evidence="1">P15</strain>
    </source>
</reference>
<organism evidence="1 2">
    <name type="scientific">Paenibacillus mesotrionivorans</name>
    <dbReference type="NCBI Taxonomy" id="3160968"/>
    <lineage>
        <taxon>Bacteria</taxon>
        <taxon>Bacillati</taxon>
        <taxon>Bacillota</taxon>
        <taxon>Bacilli</taxon>
        <taxon>Bacillales</taxon>
        <taxon>Paenibacillaceae</taxon>
        <taxon>Paenibacillus</taxon>
    </lineage>
</organism>